<accession>A0AAV5A668</accession>
<evidence type="ECO:0000256" key="1">
    <source>
        <dbReference type="SAM" id="SignalP"/>
    </source>
</evidence>
<dbReference type="SUPFAM" id="SSF53474">
    <property type="entry name" value="alpha/beta-Hydrolases"/>
    <property type="match status" value="1"/>
</dbReference>
<dbReference type="Gene3D" id="3.40.50.1820">
    <property type="entry name" value="alpha/beta hydrolase"/>
    <property type="match status" value="1"/>
</dbReference>
<feature type="signal peptide" evidence="1">
    <location>
        <begin position="1"/>
        <end position="18"/>
    </location>
</feature>
<dbReference type="InterPro" id="IPR002018">
    <property type="entry name" value="CarbesteraseB"/>
</dbReference>
<gene>
    <name evidence="3" type="ORF">Clacol_002719</name>
</gene>
<comment type="caution">
    <text evidence="3">The sequence shown here is derived from an EMBL/GenBank/DDBJ whole genome shotgun (WGS) entry which is preliminary data.</text>
</comment>
<reference evidence="3" key="1">
    <citation type="submission" date="2021-10" db="EMBL/GenBank/DDBJ databases">
        <title>De novo Genome Assembly of Clathrus columnatus (Basidiomycota, Fungi) Using Illumina and Nanopore Sequence Data.</title>
        <authorList>
            <person name="Ogiso-Tanaka E."/>
            <person name="Itagaki H."/>
            <person name="Hosoya T."/>
            <person name="Hosaka K."/>
        </authorList>
    </citation>
    <scope>NUCLEOTIDE SEQUENCE</scope>
    <source>
        <strain evidence="3">MO-923</strain>
    </source>
</reference>
<sequence length="513" mass="55134">MFQTVSKILLFYTLFVNAQSGSTPGPEVTLAYGTFQGFSEGGLDKFLGIPFAQAGRFELPQTPTPFSKVQNATAFGPACPQQNLSSTPSLPFSFQTRVPNGISEDCLFVNVIAPSNIPSGTRLPVLFWIFGGGFEEGDTSANDGSIVVNRSIALGEPVVYVSANYRLNGTTFGFSASKEIKAAGIGNLGLRDREFSHLFVSWGESAGAISVGSHMVINGGNQEGLFHGAFMESGSPVAMADISAGQPFFNQLVTNAGCSGSLDVLACLKAVPLETFLDAVNESPNLLSFMSLQLAWEPRIDGDLITENPQDSLVKGAFSNIPFANGDCDDEGTTSEEAENYLHRNYYPDASDAQFAPLKLLYPNNPAAGSPFGTGDANQLTPQFKRLAAFQGDAVFQAPRSLRKDKTLVYKRGKTANGLLGSFHESDLAEFYSSSSTPDFQGTDALVNFANTGNPNNGATKNISTLIYWPMYSTNLEKPPLLTFLDPHGLAITEDTFRFEPIQALIKLSREFP</sequence>
<dbReference type="Proteomes" id="UP001050691">
    <property type="component" value="Unassembled WGS sequence"/>
</dbReference>
<dbReference type="PANTHER" id="PTHR11559">
    <property type="entry name" value="CARBOXYLESTERASE"/>
    <property type="match status" value="1"/>
</dbReference>
<organism evidence="3 4">
    <name type="scientific">Clathrus columnatus</name>
    <dbReference type="NCBI Taxonomy" id="1419009"/>
    <lineage>
        <taxon>Eukaryota</taxon>
        <taxon>Fungi</taxon>
        <taxon>Dikarya</taxon>
        <taxon>Basidiomycota</taxon>
        <taxon>Agaricomycotina</taxon>
        <taxon>Agaricomycetes</taxon>
        <taxon>Phallomycetidae</taxon>
        <taxon>Phallales</taxon>
        <taxon>Clathraceae</taxon>
        <taxon>Clathrus</taxon>
    </lineage>
</organism>
<evidence type="ECO:0000313" key="4">
    <source>
        <dbReference type="Proteomes" id="UP001050691"/>
    </source>
</evidence>
<dbReference type="EMBL" id="BPWL01000003">
    <property type="protein sequence ID" value="GJJ08501.1"/>
    <property type="molecule type" value="Genomic_DNA"/>
</dbReference>
<evidence type="ECO:0000259" key="2">
    <source>
        <dbReference type="Pfam" id="PF00135"/>
    </source>
</evidence>
<dbReference type="PROSITE" id="PS00941">
    <property type="entry name" value="CARBOXYLESTERASE_B_2"/>
    <property type="match status" value="1"/>
</dbReference>
<name>A0AAV5A668_9AGAM</name>
<feature type="domain" description="Carboxylesterase type B" evidence="2">
    <location>
        <begin position="26"/>
        <end position="192"/>
    </location>
</feature>
<dbReference type="InterPro" id="IPR019819">
    <property type="entry name" value="Carboxylesterase_B_CS"/>
</dbReference>
<dbReference type="AlphaFoldDB" id="A0AAV5A668"/>
<dbReference type="Pfam" id="PF00135">
    <property type="entry name" value="COesterase"/>
    <property type="match status" value="2"/>
</dbReference>
<evidence type="ECO:0000313" key="3">
    <source>
        <dbReference type="EMBL" id="GJJ08501.1"/>
    </source>
</evidence>
<dbReference type="InterPro" id="IPR050309">
    <property type="entry name" value="Type-B_Carboxylest/Lipase"/>
</dbReference>
<keyword evidence="1" id="KW-0732">Signal</keyword>
<proteinExistence type="predicted"/>
<feature type="domain" description="Carboxylesterase type B" evidence="2">
    <location>
        <begin position="202"/>
        <end position="336"/>
    </location>
</feature>
<protein>
    <recommendedName>
        <fullName evidence="2">Carboxylesterase type B domain-containing protein</fullName>
    </recommendedName>
</protein>
<keyword evidence="4" id="KW-1185">Reference proteome</keyword>
<feature type="chain" id="PRO_5043887455" description="Carboxylesterase type B domain-containing protein" evidence="1">
    <location>
        <begin position="19"/>
        <end position="513"/>
    </location>
</feature>
<dbReference type="InterPro" id="IPR029058">
    <property type="entry name" value="AB_hydrolase_fold"/>
</dbReference>